<dbReference type="OrthoDB" id="4473401at2759"/>
<evidence type="ECO:0000256" key="4">
    <source>
        <dbReference type="SAM" id="MobiDB-lite"/>
    </source>
</evidence>
<dbReference type="PROSITE" id="PS50279">
    <property type="entry name" value="BPTI_KUNITZ_2"/>
    <property type="match status" value="1"/>
</dbReference>
<name>A0A7R9QWU8_9ACAR</name>
<dbReference type="Pfam" id="PF00014">
    <property type="entry name" value="Kunitz_BPTI"/>
    <property type="match status" value="1"/>
</dbReference>
<keyword evidence="7" id="KW-1185">Reference proteome</keyword>
<evidence type="ECO:0000256" key="1">
    <source>
        <dbReference type="ARBA" id="ARBA00022690"/>
    </source>
</evidence>
<dbReference type="PANTHER" id="PTHR10083">
    <property type="entry name" value="KUNITZ-TYPE PROTEASE INHIBITOR-RELATED"/>
    <property type="match status" value="1"/>
</dbReference>
<evidence type="ECO:0000313" key="7">
    <source>
        <dbReference type="Proteomes" id="UP000728032"/>
    </source>
</evidence>
<evidence type="ECO:0000259" key="5">
    <source>
        <dbReference type="PROSITE" id="PS50279"/>
    </source>
</evidence>
<evidence type="ECO:0000313" key="6">
    <source>
        <dbReference type="EMBL" id="CAD7661413.1"/>
    </source>
</evidence>
<sequence length="286" mass="29948">VVVHNNMVPVPIECFQPPDSGTCSKDLARVYYDHETRTCKPFSYTGCGGNANRFQSIKNCYRICHPYRYKIRPKVAHGKGSGRQALKIRQVPAQHQYQPHGSGGGHEVHGFSAMSGMGQANGVQGYGAHGGYGSGAGFGYGGGGGYGGYGQGQQSGNYYGSGYQGQMQNFGAEGYQSQNYGAQSQAANYAAQGAQSQAQAANYAAQGAGNQAQAAGFANFDDMTNNRLGPPDGGDDTGQKAPGDPKKGSIYEKQAVMTPEGAKVKNQWVGDTDTKGLPNNSGSISV</sequence>
<dbReference type="Proteomes" id="UP000728032">
    <property type="component" value="Unassembled WGS sequence"/>
</dbReference>
<dbReference type="InterPro" id="IPR020901">
    <property type="entry name" value="Prtase_inh_Kunz-CS"/>
</dbReference>
<dbReference type="PROSITE" id="PS00280">
    <property type="entry name" value="BPTI_KUNITZ_1"/>
    <property type="match status" value="1"/>
</dbReference>
<dbReference type="InterPro" id="IPR002223">
    <property type="entry name" value="Kunitz_BPTI"/>
</dbReference>
<dbReference type="SUPFAM" id="SSF57362">
    <property type="entry name" value="BPTI-like"/>
    <property type="match status" value="1"/>
</dbReference>
<dbReference type="AlphaFoldDB" id="A0A7R9QWU8"/>
<dbReference type="InterPro" id="IPR050098">
    <property type="entry name" value="TFPI/VKTCI-like"/>
</dbReference>
<dbReference type="EMBL" id="OC938408">
    <property type="protein sequence ID" value="CAD7661413.1"/>
    <property type="molecule type" value="Genomic_DNA"/>
</dbReference>
<feature type="non-terminal residue" evidence="6">
    <location>
        <position position="1"/>
    </location>
</feature>
<gene>
    <name evidence="6" type="ORF">ONB1V03_LOCUS17974</name>
</gene>
<dbReference type="GO" id="GO:0005615">
    <property type="term" value="C:extracellular space"/>
    <property type="evidence" value="ECO:0007669"/>
    <property type="project" value="TreeGrafter"/>
</dbReference>
<dbReference type="Gene3D" id="4.10.410.10">
    <property type="entry name" value="Pancreatic trypsin inhibitor Kunitz domain"/>
    <property type="match status" value="1"/>
</dbReference>
<keyword evidence="1" id="KW-0646">Protease inhibitor</keyword>
<protein>
    <recommendedName>
        <fullName evidence="5">BPTI/Kunitz inhibitor domain-containing protein</fullName>
    </recommendedName>
</protein>
<dbReference type="InterPro" id="IPR036880">
    <property type="entry name" value="Kunitz_BPTI_sf"/>
</dbReference>
<keyword evidence="2" id="KW-0722">Serine protease inhibitor</keyword>
<dbReference type="GO" id="GO:0004867">
    <property type="term" value="F:serine-type endopeptidase inhibitor activity"/>
    <property type="evidence" value="ECO:0007669"/>
    <property type="project" value="UniProtKB-KW"/>
</dbReference>
<evidence type="ECO:0000256" key="3">
    <source>
        <dbReference type="ARBA" id="ARBA00023157"/>
    </source>
</evidence>
<evidence type="ECO:0000256" key="2">
    <source>
        <dbReference type="ARBA" id="ARBA00022900"/>
    </source>
</evidence>
<feature type="region of interest" description="Disordered" evidence="4">
    <location>
        <begin position="221"/>
        <end position="286"/>
    </location>
</feature>
<dbReference type="SMART" id="SM00131">
    <property type="entry name" value="KU"/>
    <property type="match status" value="1"/>
</dbReference>
<accession>A0A7R9QWU8</accession>
<reference evidence="6" key="1">
    <citation type="submission" date="2020-11" db="EMBL/GenBank/DDBJ databases">
        <authorList>
            <person name="Tran Van P."/>
        </authorList>
    </citation>
    <scope>NUCLEOTIDE SEQUENCE</scope>
</reference>
<dbReference type="PANTHER" id="PTHR10083:SF374">
    <property type="entry name" value="BPTI_KUNITZ INHIBITOR DOMAIN-CONTAINING PROTEIN"/>
    <property type="match status" value="1"/>
</dbReference>
<keyword evidence="3" id="KW-1015">Disulfide bond</keyword>
<organism evidence="6">
    <name type="scientific">Oppiella nova</name>
    <dbReference type="NCBI Taxonomy" id="334625"/>
    <lineage>
        <taxon>Eukaryota</taxon>
        <taxon>Metazoa</taxon>
        <taxon>Ecdysozoa</taxon>
        <taxon>Arthropoda</taxon>
        <taxon>Chelicerata</taxon>
        <taxon>Arachnida</taxon>
        <taxon>Acari</taxon>
        <taxon>Acariformes</taxon>
        <taxon>Sarcoptiformes</taxon>
        <taxon>Oribatida</taxon>
        <taxon>Brachypylina</taxon>
        <taxon>Oppioidea</taxon>
        <taxon>Oppiidae</taxon>
        <taxon>Oppiella</taxon>
    </lineage>
</organism>
<feature type="domain" description="BPTI/Kunitz inhibitor" evidence="5">
    <location>
        <begin position="14"/>
        <end position="64"/>
    </location>
</feature>
<dbReference type="EMBL" id="CAJPVJ010023583">
    <property type="protein sequence ID" value="CAG2178549.1"/>
    <property type="molecule type" value="Genomic_DNA"/>
</dbReference>
<feature type="compositionally biased region" description="Polar residues" evidence="4">
    <location>
        <begin position="277"/>
        <end position="286"/>
    </location>
</feature>
<dbReference type="PRINTS" id="PR00759">
    <property type="entry name" value="BASICPTASE"/>
</dbReference>
<proteinExistence type="predicted"/>